<evidence type="ECO:0000313" key="4">
    <source>
        <dbReference type="Proteomes" id="UP000091967"/>
    </source>
</evidence>
<dbReference type="PANTHER" id="PTHR38790:SF4">
    <property type="entry name" value="2EXR DOMAIN-CONTAINING PROTEIN"/>
    <property type="match status" value="1"/>
</dbReference>
<gene>
    <name evidence="3" type="ORF">FPOA_08605</name>
</gene>
<dbReference type="OrthoDB" id="4757095at2759"/>
<dbReference type="STRING" id="36050.A0A1B8ANX7"/>
<dbReference type="Proteomes" id="UP000091967">
    <property type="component" value="Unassembled WGS sequence"/>
</dbReference>
<evidence type="ECO:0000313" key="3">
    <source>
        <dbReference type="EMBL" id="OBS22269.1"/>
    </source>
</evidence>
<accession>A0A1B8ANX7</accession>
<reference evidence="3 4" key="1">
    <citation type="submission" date="2016-06" db="EMBL/GenBank/DDBJ databases">
        <title>Living apart together: crosstalk between the core and supernumerary genomes in a fungal plant pathogen.</title>
        <authorList>
            <person name="Vanheule A."/>
            <person name="Audenaert K."/>
            <person name="Warris S."/>
            <person name="Van De Geest H."/>
            <person name="Schijlen E."/>
            <person name="Hofte M."/>
            <person name="De Saeger S."/>
            <person name="Haesaert G."/>
            <person name="Waalwijk C."/>
            <person name="Van Der Lee T."/>
        </authorList>
    </citation>
    <scope>NUCLEOTIDE SEQUENCE [LARGE SCALE GENOMIC DNA]</scope>
    <source>
        <strain evidence="3 4">2516</strain>
    </source>
</reference>
<proteinExistence type="predicted"/>
<sequence>MFRRERRSDTPPPLTPAEQFRREAKFTLPTATQGQSPLLTLPAEIQQMIFTELLGDKLVHVHLRHKDDKYEREGAPSKVSRWVHCVCLRERSAIPHYHEENNHKWCFLSTSILRTCQSAYLQGLPVLYQTNTISFRCVKDVIVFEGLFVHFSSLAQSIDLYCTQCGCYTEPICRRHEHSGSGWRISSSYFDHYYRLFLTTSSSSGNIRTLRLYFENSNSASVYHRTKSLLLSYIFPVAQIQIFVPGDLDERTDQAIRIEAAPDKRNRISVIRHANSLDDCSGEMSGEEVEQHTNGDVDRVVVSD</sequence>
<dbReference type="PANTHER" id="PTHR38790">
    <property type="entry name" value="2EXR DOMAIN-CONTAINING PROTEIN-RELATED"/>
    <property type="match status" value="1"/>
</dbReference>
<dbReference type="InterPro" id="IPR056632">
    <property type="entry name" value="DUF7730"/>
</dbReference>
<feature type="domain" description="DUF7730" evidence="2">
    <location>
        <begin position="32"/>
        <end position="141"/>
    </location>
</feature>
<dbReference type="Pfam" id="PF24864">
    <property type="entry name" value="DUF7730"/>
    <property type="match status" value="1"/>
</dbReference>
<feature type="region of interest" description="Disordered" evidence="1">
    <location>
        <begin position="281"/>
        <end position="304"/>
    </location>
</feature>
<dbReference type="AlphaFoldDB" id="A0A1B8ANX7"/>
<comment type="caution">
    <text evidence="3">The sequence shown here is derived from an EMBL/GenBank/DDBJ whole genome shotgun (WGS) entry which is preliminary data.</text>
</comment>
<keyword evidence="4" id="KW-1185">Reference proteome</keyword>
<organism evidence="3 4">
    <name type="scientific">Fusarium poae</name>
    <dbReference type="NCBI Taxonomy" id="36050"/>
    <lineage>
        <taxon>Eukaryota</taxon>
        <taxon>Fungi</taxon>
        <taxon>Dikarya</taxon>
        <taxon>Ascomycota</taxon>
        <taxon>Pezizomycotina</taxon>
        <taxon>Sordariomycetes</taxon>
        <taxon>Hypocreomycetidae</taxon>
        <taxon>Hypocreales</taxon>
        <taxon>Nectriaceae</taxon>
        <taxon>Fusarium</taxon>
    </lineage>
</organism>
<evidence type="ECO:0000256" key="1">
    <source>
        <dbReference type="SAM" id="MobiDB-lite"/>
    </source>
</evidence>
<evidence type="ECO:0000259" key="2">
    <source>
        <dbReference type="Pfam" id="PF24864"/>
    </source>
</evidence>
<dbReference type="OMA" id="HCVCLRE"/>
<feature type="compositionally biased region" description="Basic and acidic residues" evidence="1">
    <location>
        <begin position="289"/>
        <end position="304"/>
    </location>
</feature>
<protein>
    <recommendedName>
        <fullName evidence="2">DUF7730 domain-containing protein</fullName>
    </recommendedName>
</protein>
<name>A0A1B8ANX7_FUSPO</name>
<dbReference type="EMBL" id="LYXU01000003">
    <property type="protein sequence ID" value="OBS22269.1"/>
    <property type="molecule type" value="Genomic_DNA"/>
</dbReference>